<reference evidence="3 4" key="1">
    <citation type="submission" date="2017-03" db="EMBL/GenBank/DDBJ databases">
        <title>wgs assembly of Dolosigranulum pigrum KPL CDC strains.</title>
        <authorList>
            <person name="Brugger S.D."/>
            <person name="Pettigrew M."/>
            <person name="Kong Y."/>
            <person name="Lemon K.P."/>
        </authorList>
    </citation>
    <scope>NUCLEOTIDE SEQUENCE [LARGE SCALE GENOMIC DNA]</scope>
    <source>
        <strain evidence="3 4">KPL1931_CDC4294-98</strain>
    </source>
</reference>
<keyword evidence="3" id="KW-0067">ATP-binding</keyword>
<evidence type="ECO:0000259" key="1">
    <source>
        <dbReference type="PROSITE" id="PS51192"/>
    </source>
</evidence>
<feature type="domain" description="Helicase ATP-binding" evidence="1">
    <location>
        <begin position="8"/>
        <end position="149"/>
    </location>
</feature>
<dbReference type="Pfam" id="PF00271">
    <property type="entry name" value="Helicase_C"/>
    <property type="match status" value="1"/>
</dbReference>
<dbReference type="RefSeq" id="WP_112790480.1">
    <property type="nucleotide sequence ID" value="NZ_NAQV01000026.1"/>
</dbReference>
<dbReference type="EMBL" id="NAQV01000026">
    <property type="protein sequence ID" value="RAN62259.1"/>
    <property type="molecule type" value="Genomic_DNA"/>
</dbReference>
<dbReference type="InterPro" id="IPR027417">
    <property type="entry name" value="P-loop_NTPase"/>
</dbReference>
<dbReference type="InterPro" id="IPR014001">
    <property type="entry name" value="Helicase_ATP-bd"/>
</dbReference>
<dbReference type="PROSITE" id="PS51194">
    <property type="entry name" value="HELICASE_CTER"/>
    <property type="match status" value="1"/>
</dbReference>
<keyword evidence="3" id="KW-0347">Helicase</keyword>
<dbReference type="PROSITE" id="PS51192">
    <property type="entry name" value="HELICASE_ATP_BIND_1"/>
    <property type="match status" value="1"/>
</dbReference>
<dbReference type="Gene3D" id="3.40.50.300">
    <property type="entry name" value="P-loop containing nucleotide triphosphate hydrolases"/>
    <property type="match status" value="2"/>
</dbReference>
<dbReference type="AlphaFoldDB" id="A0A328KNF2"/>
<name>A0A328KNF2_9LACT</name>
<feature type="domain" description="Helicase C-terminal" evidence="2">
    <location>
        <begin position="255"/>
        <end position="414"/>
    </location>
</feature>
<comment type="caution">
    <text evidence="3">The sequence shown here is derived from an EMBL/GenBank/DDBJ whole genome shotgun (WGS) entry which is preliminary data.</text>
</comment>
<keyword evidence="3" id="KW-0547">Nucleotide-binding</keyword>
<dbReference type="Proteomes" id="UP000249099">
    <property type="component" value="Unassembled WGS sequence"/>
</dbReference>
<dbReference type="SUPFAM" id="SSF52540">
    <property type="entry name" value="P-loop containing nucleoside triphosphate hydrolases"/>
    <property type="match status" value="2"/>
</dbReference>
<keyword evidence="3" id="KW-0378">Hydrolase</keyword>
<dbReference type="GO" id="GO:0004386">
    <property type="term" value="F:helicase activity"/>
    <property type="evidence" value="ECO:0007669"/>
    <property type="project" value="UniProtKB-KW"/>
</dbReference>
<organism evidence="3 4">
    <name type="scientific">Dolosigranulum pigrum</name>
    <dbReference type="NCBI Taxonomy" id="29394"/>
    <lineage>
        <taxon>Bacteria</taxon>
        <taxon>Bacillati</taxon>
        <taxon>Bacillota</taxon>
        <taxon>Bacilli</taxon>
        <taxon>Lactobacillales</taxon>
        <taxon>Carnobacteriaceae</taxon>
        <taxon>Dolosigranulum</taxon>
    </lineage>
</organism>
<protein>
    <submittedName>
        <fullName evidence="3">DNA helicase</fullName>
    </submittedName>
</protein>
<dbReference type="PANTHER" id="PTHR10799">
    <property type="entry name" value="SNF2/RAD54 HELICASE FAMILY"/>
    <property type="match status" value="1"/>
</dbReference>
<dbReference type="InterPro" id="IPR001650">
    <property type="entry name" value="Helicase_C-like"/>
</dbReference>
<evidence type="ECO:0000313" key="4">
    <source>
        <dbReference type="Proteomes" id="UP000249099"/>
    </source>
</evidence>
<proteinExistence type="predicted"/>
<sequence>MLYKFQKQALDQSDKDYFYALDTGTGKTITSIHHYMKYSSGEPLLIVAPPQKIKEGGWERDLQAVSDYYGVTFDFEQLSYGVLAKRWEEFKGYFVIYDEAHYIKNPTSQRGKAGMKLSAQATGFVLLTATPMANGWEDAYNYMIMFGKFRNKTAMNRRHAIYEPRNFGARTVNIITGWRNEGELENYYKSYSVSIRKEEALDLPPLVFKDVQFKPSKDYYTLLKDRVLNDEAYDTPSKLMHGLRQHTNHADKLDYLKMMLEGLNNNIVVFYQYTAELEAMKSMVKTFNKKLGKKNQHLAKRMYEVNGGRSELPPKQTWDDLEHTITFIQYQAGSAGIELQYANIVVFYTPTYSYQDYTQALGRTYRNGQNKKVTVYRFKTQQTIEEDVYRALEQKKDFDERMYLETRLIKSEVK</sequence>
<gene>
    <name evidence="3" type="ORF">B8A44_08010</name>
</gene>
<evidence type="ECO:0000259" key="2">
    <source>
        <dbReference type="PROSITE" id="PS51194"/>
    </source>
</evidence>
<evidence type="ECO:0000313" key="3">
    <source>
        <dbReference type="EMBL" id="RAN62259.1"/>
    </source>
</evidence>
<accession>A0A328KNF2</accession>